<keyword evidence="3" id="KW-1185">Reference proteome</keyword>
<sequence length="352" mass="36235">MDIAGGSLSVQEARGEFAPRVAYLNTASYGLPPRAAHEAMLAAERDRAAGLMSPAGVEATVPVARAAFARLVGVPAERVAVGPQASYFVGLVAASLPAGARVVVADGDFASLVHPFLAREGLRVRSVPLERVADAASDGADLVAVSVVQSADGRIAPLAQVSAAARSAGARVLLDATQACGWLPVDAAAADFVVCGGYKWLMGPRGTAFFTVAPDALAGVWPVAAGWFASEDPWASLYAGELRLAPDARRLDLSPAWPSWAGQAAALELLERVGADAVLRHDVGLANRFRAGLGLPPDASAIVSLRVPDGTAARLAEHGVVVAERAGRLRASFHLSTSEDDVDRALSLLTGT</sequence>
<dbReference type="Proteomes" id="UP000242367">
    <property type="component" value="Unassembled WGS sequence"/>
</dbReference>
<evidence type="ECO:0000313" key="3">
    <source>
        <dbReference type="Proteomes" id="UP000242367"/>
    </source>
</evidence>
<dbReference type="AlphaFoldDB" id="A0A2P4UC32"/>
<feature type="domain" description="Aminotransferase class V" evidence="1">
    <location>
        <begin position="97"/>
        <end position="294"/>
    </location>
</feature>
<dbReference type="SUPFAM" id="SSF53383">
    <property type="entry name" value="PLP-dependent transferases"/>
    <property type="match status" value="1"/>
</dbReference>
<dbReference type="PANTHER" id="PTHR43586">
    <property type="entry name" value="CYSTEINE DESULFURASE"/>
    <property type="match status" value="1"/>
</dbReference>
<evidence type="ECO:0000259" key="1">
    <source>
        <dbReference type="Pfam" id="PF00266"/>
    </source>
</evidence>
<dbReference type="InterPro" id="IPR015421">
    <property type="entry name" value="PyrdxlP-dep_Trfase_major"/>
</dbReference>
<dbReference type="Gene3D" id="3.40.640.10">
    <property type="entry name" value="Type I PLP-dependent aspartate aminotransferase-like (Major domain)"/>
    <property type="match status" value="1"/>
</dbReference>
<dbReference type="EC" id="5.1.1.17" evidence="2"/>
<dbReference type="InterPro" id="IPR000192">
    <property type="entry name" value="Aminotrans_V_dom"/>
</dbReference>
<comment type="caution">
    <text evidence="2">The sequence shown here is derived from an EMBL/GenBank/DDBJ whole genome shotgun (WGS) entry which is preliminary data.</text>
</comment>
<gene>
    <name evidence="2" type="primary">cefD</name>
    <name evidence="2" type="ORF">BTM25_55580</name>
</gene>
<dbReference type="EMBL" id="MTBP01000005">
    <property type="protein sequence ID" value="POM22608.1"/>
    <property type="molecule type" value="Genomic_DNA"/>
</dbReference>
<dbReference type="GO" id="GO:0045439">
    <property type="term" value="F:isopenicillin-N epimerase activity"/>
    <property type="evidence" value="ECO:0007669"/>
    <property type="project" value="UniProtKB-EC"/>
</dbReference>
<proteinExistence type="predicted"/>
<accession>A0A2P4UC32</accession>
<dbReference type="Gene3D" id="3.90.1150.10">
    <property type="entry name" value="Aspartate Aminotransferase, domain 1"/>
    <property type="match status" value="1"/>
</dbReference>
<dbReference type="InterPro" id="IPR015422">
    <property type="entry name" value="PyrdxlP-dep_Trfase_small"/>
</dbReference>
<dbReference type="RefSeq" id="WP_103566466.1">
    <property type="nucleotide sequence ID" value="NZ_MTBP01000005.1"/>
</dbReference>
<protein>
    <submittedName>
        <fullName evidence="2">Isopenicillin N epimerase</fullName>
        <ecNumber evidence="2">5.1.1.17</ecNumber>
    </submittedName>
</protein>
<keyword evidence="2" id="KW-0413">Isomerase</keyword>
<organism evidence="2 3">
    <name type="scientific">Actinomadura rubteroloni</name>
    <dbReference type="NCBI Taxonomy" id="1926885"/>
    <lineage>
        <taxon>Bacteria</taxon>
        <taxon>Bacillati</taxon>
        <taxon>Actinomycetota</taxon>
        <taxon>Actinomycetes</taxon>
        <taxon>Streptosporangiales</taxon>
        <taxon>Thermomonosporaceae</taxon>
        <taxon>Actinomadura</taxon>
    </lineage>
</organism>
<reference evidence="2 3" key="1">
    <citation type="journal article" date="2017" name="Chemistry">
        <title>Isolation, Biosynthesis and Chemical Modifications of Rubterolones A-F: Rare Tropolone Alkaloids from Actinomadura sp. 5-2.</title>
        <authorList>
            <person name="Guo H."/>
            <person name="Benndorf R."/>
            <person name="Leichnitz D."/>
            <person name="Klassen J.L."/>
            <person name="Vollmers J."/>
            <person name="Gorls H."/>
            <person name="Steinacker M."/>
            <person name="Weigel C."/>
            <person name="Dahse H.M."/>
            <person name="Kaster A.K."/>
            <person name="de Beer Z.W."/>
            <person name="Poulsen M."/>
            <person name="Beemelmanns C."/>
        </authorList>
    </citation>
    <scope>NUCLEOTIDE SEQUENCE [LARGE SCALE GENOMIC DNA]</scope>
    <source>
        <strain evidence="2 3">5-2</strain>
    </source>
</reference>
<dbReference type="Pfam" id="PF00266">
    <property type="entry name" value="Aminotran_5"/>
    <property type="match status" value="1"/>
</dbReference>
<dbReference type="PANTHER" id="PTHR43586:SF21">
    <property type="entry name" value="PYRIDOXAL PHOSPHATE (PLP)-DEPENDENT ASPARTATE AMINOTRANSFERASE SUPERFAMILY"/>
    <property type="match status" value="1"/>
</dbReference>
<dbReference type="InterPro" id="IPR015424">
    <property type="entry name" value="PyrdxlP-dep_Trfase"/>
</dbReference>
<evidence type="ECO:0000313" key="2">
    <source>
        <dbReference type="EMBL" id="POM22608.1"/>
    </source>
</evidence>
<name>A0A2P4UC32_9ACTN</name>